<keyword evidence="1" id="KW-0418">Kinase</keyword>
<dbReference type="EMBL" id="SRZB01000002">
    <property type="protein sequence ID" value="TGY00453.1"/>
    <property type="molecule type" value="Genomic_DNA"/>
</dbReference>
<organism evidence="1 2">
    <name type="scientific">Hominisplanchenecus murintestinalis</name>
    <dbReference type="NCBI Taxonomy" id="2941517"/>
    <lineage>
        <taxon>Bacteria</taxon>
        <taxon>Bacillati</taxon>
        <taxon>Bacillota</taxon>
        <taxon>Clostridia</taxon>
        <taxon>Lachnospirales</taxon>
        <taxon>Lachnospiraceae</taxon>
        <taxon>Hominisplanchenecus</taxon>
    </lineage>
</organism>
<evidence type="ECO:0000313" key="1">
    <source>
        <dbReference type="EMBL" id="TGY00453.1"/>
    </source>
</evidence>
<sequence>MIKEKRKPVTRVAVIHDLCGVGKAAMTNILPVLSVMGIEACPLPTMVLSAHTGGYGKPVMRALPAFVGRSAEHLWENGIRFDDIFVGYLGNISMLEEVRILLRQYPEAYVLVDPIMADHGVYYRNYDEAYGKAMRKLLKYSDVITPNYTESCFLAGENYEERCTEEKICRICERLGELGARQTVITSVPISGAEIGIAVYGAEGLKVLKRNQAGRAYPGTGDLFAAVLKGSMIQGKSLMESVVKAHDFVSRCIKMSDAFGYPVREGVMLEPNLQYL</sequence>
<keyword evidence="1" id="KW-0808">Transferase</keyword>
<reference evidence="1" key="1">
    <citation type="submission" date="2019-04" db="EMBL/GenBank/DDBJ databases">
        <title>Microbes associate with the intestines of laboratory mice.</title>
        <authorList>
            <person name="Navarre W."/>
            <person name="Wong E."/>
            <person name="Huang K."/>
            <person name="Tropini C."/>
            <person name="Ng K."/>
            <person name="Yu B."/>
        </authorList>
    </citation>
    <scope>NUCLEOTIDE SEQUENCE</scope>
    <source>
        <strain evidence="1">NM72_1-8</strain>
    </source>
</reference>
<keyword evidence="2" id="KW-1185">Reference proteome</keyword>
<proteinExistence type="predicted"/>
<dbReference type="EC" id="2.7.1.35" evidence="1"/>
<evidence type="ECO:0000313" key="2">
    <source>
        <dbReference type="Proteomes" id="UP000307720"/>
    </source>
</evidence>
<name>A0AC61R4J2_9FIRM</name>
<comment type="caution">
    <text evidence="1">The sequence shown here is derived from an EMBL/GenBank/DDBJ whole genome shotgun (WGS) entry which is preliminary data.</text>
</comment>
<protein>
    <submittedName>
        <fullName evidence="1">Pyridoxamine kinase</fullName>
        <ecNumber evidence="1">2.7.1.35</ecNumber>
    </submittedName>
</protein>
<gene>
    <name evidence="1" type="ORF">E5357_02850</name>
</gene>
<accession>A0AC61R4J2</accession>
<dbReference type="Proteomes" id="UP000307720">
    <property type="component" value="Unassembled WGS sequence"/>
</dbReference>